<comment type="caution">
    <text evidence="2">The sequence shown here is derived from an EMBL/GenBank/DDBJ whole genome shotgun (WGS) entry which is preliminary data.</text>
</comment>
<name>A0A9W7F8W1_9STRA</name>
<keyword evidence="3" id="KW-1185">Reference proteome</keyword>
<proteinExistence type="predicted"/>
<feature type="compositionally biased region" description="Low complexity" evidence="1">
    <location>
        <begin position="224"/>
        <end position="238"/>
    </location>
</feature>
<dbReference type="OrthoDB" id="10568623at2759"/>
<dbReference type="Proteomes" id="UP001165122">
    <property type="component" value="Unassembled WGS sequence"/>
</dbReference>
<dbReference type="EMBL" id="BRXW01000080">
    <property type="protein sequence ID" value="GMI05044.1"/>
    <property type="molecule type" value="Genomic_DNA"/>
</dbReference>
<reference evidence="3" key="1">
    <citation type="journal article" date="2023" name="Commun. Biol.">
        <title>Genome analysis of Parmales, the sister group of diatoms, reveals the evolutionary specialization of diatoms from phago-mixotrophs to photoautotrophs.</title>
        <authorList>
            <person name="Ban H."/>
            <person name="Sato S."/>
            <person name="Yoshikawa S."/>
            <person name="Yamada K."/>
            <person name="Nakamura Y."/>
            <person name="Ichinomiya M."/>
            <person name="Sato N."/>
            <person name="Blanc-Mathieu R."/>
            <person name="Endo H."/>
            <person name="Kuwata A."/>
            <person name="Ogata H."/>
        </authorList>
    </citation>
    <scope>NUCLEOTIDE SEQUENCE [LARGE SCALE GENOMIC DNA]</scope>
    <source>
        <strain evidence="3">NIES 3700</strain>
    </source>
</reference>
<feature type="region of interest" description="Disordered" evidence="1">
    <location>
        <begin position="140"/>
        <end position="282"/>
    </location>
</feature>
<feature type="compositionally biased region" description="Acidic residues" evidence="1">
    <location>
        <begin position="178"/>
        <end position="187"/>
    </location>
</feature>
<organism evidence="2 3">
    <name type="scientific">Triparma laevis f. longispina</name>
    <dbReference type="NCBI Taxonomy" id="1714387"/>
    <lineage>
        <taxon>Eukaryota</taxon>
        <taxon>Sar</taxon>
        <taxon>Stramenopiles</taxon>
        <taxon>Ochrophyta</taxon>
        <taxon>Bolidophyceae</taxon>
        <taxon>Parmales</taxon>
        <taxon>Triparmaceae</taxon>
        <taxon>Triparma</taxon>
    </lineage>
</organism>
<accession>A0A9W7F8W1</accession>
<evidence type="ECO:0000313" key="2">
    <source>
        <dbReference type="EMBL" id="GMI05044.1"/>
    </source>
</evidence>
<sequence>MVPQIDPQSFLQYPQYAPTPTVLSSSPTLETSLMEPCGGGYGNNSSGYNYPANVPTNLPANFPYAAVTVTQPGENVTVGRASPKSDNILPNGASVSVLYNGDPFNAVVVRYSCAHGQYEVKFGDGTSCFMPADTVTAIAGEKRGVTPSPETSPSDLGAGVGKKPPSRKRKPSLKKEEEGGEGIEEIIEAGWGRREEKGAKKAKTKTNDESGTLVAIDEDEANGITTTAGGATTTTLPPTKKKRKTPKSKSTPKSIPKSRRDAEAKRRRKNGHSSLQRSIADTDKEVNDFKKRWLAIKEREKRRYKFYYMKEDFDWREKDHELADDELVESVLVGLDKPLKMTWEEERAKKERERKPRMTKHVPDLPEPVEEEELLAEVLAVYGESVKKANNFPHPPTELRQPWDCDACLACMGEGAHARKCRKCITCKAKEDALTICHNKMCVFEKFAYGIE</sequence>
<evidence type="ECO:0000313" key="3">
    <source>
        <dbReference type="Proteomes" id="UP001165122"/>
    </source>
</evidence>
<evidence type="ECO:0000256" key="1">
    <source>
        <dbReference type="SAM" id="MobiDB-lite"/>
    </source>
</evidence>
<protein>
    <submittedName>
        <fullName evidence="2">Uncharacterized protein</fullName>
    </submittedName>
</protein>
<dbReference type="AlphaFoldDB" id="A0A9W7F8W1"/>
<gene>
    <name evidence="2" type="ORF">TrLO_g2877</name>
</gene>